<accession>A0A9N9XMN6</accession>
<dbReference type="GO" id="GO:0050321">
    <property type="term" value="F:tau-protein kinase activity"/>
    <property type="evidence" value="ECO:0007669"/>
    <property type="project" value="TreeGrafter"/>
</dbReference>
<reference evidence="7" key="1">
    <citation type="submission" date="2022-01" db="EMBL/GenBank/DDBJ databases">
        <authorList>
            <person name="King R."/>
        </authorList>
    </citation>
    <scope>NUCLEOTIDE SEQUENCE</scope>
</reference>
<evidence type="ECO:0000313" key="8">
    <source>
        <dbReference type="Proteomes" id="UP001153712"/>
    </source>
</evidence>
<dbReference type="PROSITE" id="PS50011">
    <property type="entry name" value="PROTEIN_KINASE_DOM"/>
    <property type="match status" value="1"/>
</dbReference>
<dbReference type="PROSITE" id="PS00108">
    <property type="entry name" value="PROTEIN_KINASE_ST"/>
    <property type="match status" value="1"/>
</dbReference>
<dbReference type="OrthoDB" id="541276at2759"/>
<dbReference type="Gene3D" id="1.10.510.10">
    <property type="entry name" value="Transferase(Phosphotransferase) domain 1"/>
    <property type="match status" value="1"/>
</dbReference>
<keyword evidence="8" id="KW-1185">Reference proteome</keyword>
<keyword evidence="5" id="KW-0067">ATP-binding</keyword>
<dbReference type="GO" id="GO:0035556">
    <property type="term" value="P:intracellular signal transduction"/>
    <property type="evidence" value="ECO:0007669"/>
    <property type="project" value="TreeGrafter"/>
</dbReference>
<name>A0A9N9XMN6_PHYSR</name>
<dbReference type="SMART" id="SM00220">
    <property type="entry name" value="S_TKc"/>
    <property type="match status" value="1"/>
</dbReference>
<evidence type="ECO:0000256" key="4">
    <source>
        <dbReference type="ARBA" id="ARBA00022777"/>
    </source>
</evidence>
<dbReference type="InterPro" id="IPR000719">
    <property type="entry name" value="Prot_kinase_dom"/>
</dbReference>
<dbReference type="GO" id="GO:0005737">
    <property type="term" value="C:cytoplasm"/>
    <property type="evidence" value="ECO:0007669"/>
    <property type="project" value="TreeGrafter"/>
</dbReference>
<dbReference type="GO" id="GO:0000226">
    <property type="term" value="P:microtubule cytoskeleton organization"/>
    <property type="evidence" value="ECO:0007669"/>
    <property type="project" value="TreeGrafter"/>
</dbReference>
<keyword evidence="3" id="KW-0547">Nucleotide-binding</keyword>
<dbReference type="AlphaFoldDB" id="A0A9N9XMN6"/>
<evidence type="ECO:0000256" key="1">
    <source>
        <dbReference type="ARBA" id="ARBA00022527"/>
    </source>
</evidence>
<dbReference type="Proteomes" id="UP001153712">
    <property type="component" value="Chromosome 15"/>
</dbReference>
<keyword evidence="1" id="KW-0723">Serine/threonine-protein kinase</keyword>
<sequence>MPKDLPLRNNSDEEILFDKGYKLLKKIGEGSYAPVYLTEYTGSKSSGEVKKLACKVIDLKKAPKDFVKKFLPRELDILALVNHPHIIHIQSIFQRRYRYYVFMTMAEKGDLLDYLLTNGALNENRARVWFRQLSLALQYLHEMGIAHRDLKCENCLISANNNMKLADFGFARFVVNEDGNNIASTTYCGSLNYAAPEVLKGRPYFPKISDCWSMGVILYAMLNKSMPFEDKNVKDLIQQQMRKAWRWRSKYSETLSDQVKMLVIALLEPNLNLRFQIHDIIDSDWLKMDPRLRQLTPDEEKCLMRGREELLNYVAKLKRYGKATMGSSLNESSKIKQLKLSRSDTGMKAGVND</sequence>
<dbReference type="SUPFAM" id="SSF56112">
    <property type="entry name" value="Protein kinase-like (PK-like)"/>
    <property type="match status" value="1"/>
</dbReference>
<dbReference type="InterPro" id="IPR011009">
    <property type="entry name" value="Kinase-like_dom_sf"/>
</dbReference>
<evidence type="ECO:0000256" key="2">
    <source>
        <dbReference type="ARBA" id="ARBA00022679"/>
    </source>
</evidence>
<dbReference type="InterPro" id="IPR008271">
    <property type="entry name" value="Ser/Thr_kinase_AS"/>
</dbReference>
<feature type="domain" description="Protein kinase" evidence="6">
    <location>
        <begin position="21"/>
        <end position="286"/>
    </location>
</feature>
<organism evidence="7 8">
    <name type="scientific">Phyllotreta striolata</name>
    <name type="common">Striped flea beetle</name>
    <name type="synonym">Crioceris striolata</name>
    <dbReference type="NCBI Taxonomy" id="444603"/>
    <lineage>
        <taxon>Eukaryota</taxon>
        <taxon>Metazoa</taxon>
        <taxon>Ecdysozoa</taxon>
        <taxon>Arthropoda</taxon>
        <taxon>Hexapoda</taxon>
        <taxon>Insecta</taxon>
        <taxon>Pterygota</taxon>
        <taxon>Neoptera</taxon>
        <taxon>Endopterygota</taxon>
        <taxon>Coleoptera</taxon>
        <taxon>Polyphaga</taxon>
        <taxon>Cucujiformia</taxon>
        <taxon>Chrysomeloidea</taxon>
        <taxon>Chrysomelidae</taxon>
        <taxon>Galerucinae</taxon>
        <taxon>Alticini</taxon>
        <taxon>Phyllotreta</taxon>
    </lineage>
</organism>
<dbReference type="FunFam" id="1.10.510.10:FF:000658">
    <property type="entry name" value="Protein CBG12184"/>
    <property type="match status" value="1"/>
</dbReference>
<dbReference type="EMBL" id="OU900108">
    <property type="protein sequence ID" value="CAG9857815.1"/>
    <property type="molecule type" value="Genomic_DNA"/>
</dbReference>
<dbReference type="PANTHER" id="PTHR24346:SF82">
    <property type="entry name" value="KP78A-RELATED"/>
    <property type="match status" value="1"/>
</dbReference>
<evidence type="ECO:0000259" key="6">
    <source>
        <dbReference type="PROSITE" id="PS50011"/>
    </source>
</evidence>
<dbReference type="Pfam" id="PF00069">
    <property type="entry name" value="Pkinase"/>
    <property type="match status" value="1"/>
</dbReference>
<protein>
    <recommendedName>
        <fullName evidence="6">Protein kinase domain-containing protein</fullName>
    </recommendedName>
</protein>
<keyword evidence="2" id="KW-0808">Transferase</keyword>
<gene>
    <name evidence="7" type="ORF">PHYEVI_LOCUS4213</name>
</gene>
<dbReference type="GO" id="GO:0005524">
    <property type="term" value="F:ATP binding"/>
    <property type="evidence" value="ECO:0007669"/>
    <property type="project" value="UniProtKB-KW"/>
</dbReference>
<dbReference type="CDD" id="cd14080">
    <property type="entry name" value="STKc_TSSK-like"/>
    <property type="match status" value="1"/>
</dbReference>
<evidence type="ECO:0000256" key="3">
    <source>
        <dbReference type="ARBA" id="ARBA00022741"/>
    </source>
</evidence>
<proteinExistence type="predicted"/>
<evidence type="ECO:0000313" key="7">
    <source>
        <dbReference type="EMBL" id="CAG9857815.1"/>
    </source>
</evidence>
<keyword evidence="4" id="KW-0418">Kinase</keyword>
<evidence type="ECO:0000256" key="5">
    <source>
        <dbReference type="ARBA" id="ARBA00022840"/>
    </source>
</evidence>
<dbReference type="PANTHER" id="PTHR24346">
    <property type="entry name" value="MAP/MICROTUBULE AFFINITY-REGULATING KINASE"/>
    <property type="match status" value="1"/>
</dbReference>